<evidence type="ECO:0000256" key="8">
    <source>
        <dbReference type="ARBA" id="ARBA00023026"/>
    </source>
</evidence>
<dbReference type="InterPro" id="IPR000768">
    <property type="entry name" value="ART"/>
</dbReference>
<keyword evidence="10" id="KW-0520">NAD</keyword>
<name>A0A818PTK7_9BILA</name>
<accession>A0A818PTK7</accession>
<dbReference type="PANTHER" id="PTHR10339:SF25">
    <property type="entry name" value="SECRETED EXOENZYME S"/>
    <property type="match status" value="1"/>
</dbReference>
<evidence type="ECO:0000313" key="13">
    <source>
        <dbReference type="EMBL" id="CAF1434210.1"/>
    </source>
</evidence>
<keyword evidence="8" id="KW-0843">Virulence</keyword>
<dbReference type="GO" id="GO:0016779">
    <property type="term" value="F:nucleotidyltransferase activity"/>
    <property type="evidence" value="ECO:0007669"/>
    <property type="project" value="UniProtKB-KW"/>
</dbReference>
<dbReference type="GO" id="GO:0005576">
    <property type="term" value="C:extracellular region"/>
    <property type="evidence" value="ECO:0007669"/>
    <property type="project" value="UniProtKB-SubCell"/>
</dbReference>
<dbReference type="Pfam" id="PF01926">
    <property type="entry name" value="MMR_HSR1"/>
    <property type="match status" value="1"/>
</dbReference>
<organism evidence="14 15">
    <name type="scientific">Adineta steineri</name>
    <dbReference type="NCBI Taxonomy" id="433720"/>
    <lineage>
        <taxon>Eukaryota</taxon>
        <taxon>Metazoa</taxon>
        <taxon>Spiralia</taxon>
        <taxon>Gnathifera</taxon>
        <taxon>Rotifera</taxon>
        <taxon>Eurotatoria</taxon>
        <taxon>Bdelloidea</taxon>
        <taxon>Adinetida</taxon>
        <taxon>Adinetidae</taxon>
        <taxon>Adineta</taxon>
    </lineage>
</organism>
<sequence length="701" mass="80255">MNRFSDIDCSFKKLTPVYGFHVAKLVPIEEALQSVESQIDELPYFIKIAKKHCHYPSEHGLTHDESASIYIYTMEWGEQTLYRVLNKTLRNENRDLLKVWFAYIKLLDTALNKLPTVKEVVWRGITADVGKTFHENDKITWWSINSCSSKVNVIKGFLGNKSNSTMFLIEALNGKKVSGYTQFESEDEIILKMGTEFRVKSNALDHPNGLYVVHLIEIDDDYNHTTLASSINQMKLTTNQKSSIQKSMTDKTIKVFFEQFGETVYVPMSLVSTIQDVIKYVCQTSLRSMDIDYNNYYLASKKNDEMLDNNKTLEEANILAIDDPDLRLSLKKAIRERLRMVALKKLSENQDKIGINPQTQPDDIQCKNIDFNNATSTFDCSEGTNSNELMFNDEKSAVLNKSEYTSISENLETNNSNPSPGLPTPSLPAQDVSSKDAVNVLQKEDLAHNYQKVQKKIKEISEKITRDPVLRQKIVERFNEINIVVCGSPRVGKSTLINAICQQNLAKTHPGLHSCTNITSPYYLKGNTTVGDENINYQYNFWDTPGFENWDHAGMPTCLERIKQKIKSDIICIIYCTSPGSFANLRQLDWLLEECKKLHIFCALVCTNKWKGFKEQREAVMRDFQETLEKYHTKTREENGTIYFGNMGLCTSVNSLPIKDEETHREYKQSGINELISGIMQSIDMVKAAQWFMVAFENEPF</sequence>
<evidence type="ECO:0000256" key="10">
    <source>
        <dbReference type="RuleBase" id="RU361228"/>
    </source>
</evidence>
<dbReference type="GO" id="GO:0106274">
    <property type="term" value="F:NAD+-protein-arginine ADP-ribosyltransferase activity"/>
    <property type="evidence" value="ECO:0007669"/>
    <property type="project" value="UniProtKB-EC"/>
</dbReference>
<keyword evidence="6 10" id="KW-0808">Transferase</keyword>
<comment type="subcellular location">
    <subcellularLocation>
        <location evidence="1">Secreted</location>
    </subcellularLocation>
</comment>
<feature type="domain" description="G" evidence="12">
    <location>
        <begin position="483"/>
        <end position="591"/>
    </location>
</feature>
<evidence type="ECO:0000313" key="14">
    <source>
        <dbReference type="EMBL" id="CAF3626952.1"/>
    </source>
</evidence>
<dbReference type="EMBL" id="CAJNOG010001341">
    <property type="protein sequence ID" value="CAF1434210.1"/>
    <property type="molecule type" value="Genomic_DNA"/>
</dbReference>
<keyword evidence="3" id="KW-0964">Secreted</keyword>
<evidence type="ECO:0000256" key="11">
    <source>
        <dbReference type="SAM" id="MobiDB-lite"/>
    </source>
</evidence>
<dbReference type="InterPro" id="IPR027417">
    <property type="entry name" value="P-loop_NTPase"/>
</dbReference>
<evidence type="ECO:0000256" key="6">
    <source>
        <dbReference type="ARBA" id="ARBA00022679"/>
    </source>
</evidence>
<dbReference type="Proteomes" id="UP000663845">
    <property type="component" value="Unassembled WGS sequence"/>
</dbReference>
<dbReference type="GO" id="GO:0090729">
    <property type="term" value="F:toxin activity"/>
    <property type="evidence" value="ECO:0007669"/>
    <property type="project" value="UniProtKB-KW"/>
</dbReference>
<dbReference type="Pfam" id="PF01129">
    <property type="entry name" value="ART"/>
    <property type="match status" value="1"/>
</dbReference>
<gene>
    <name evidence="13" type="ORF">JYZ213_LOCUS39747</name>
    <name evidence="14" type="ORF">OXD698_LOCUS7736</name>
</gene>
<dbReference type="CDD" id="cd00882">
    <property type="entry name" value="Ras_like_GTPase"/>
    <property type="match status" value="1"/>
</dbReference>
<dbReference type="SUPFAM" id="SSF56399">
    <property type="entry name" value="ADP-ribosylation"/>
    <property type="match status" value="1"/>
</dbReference>
<dbReference type="PANTHER" id="PTHR10339">
    <property type="entry name" value="ADP-RIBOSYLTRANSFERASE"/>
    <property type="match status" value="1"/>
</dbReference>
<evidence type="ECO:0000256" key="2">
    <source>
        <dbReference type="ARBA" id="ARBA00009558"/>
    </source>
</evidence>
<evidence type="ECO:0000256" key="3">
    <source>
        <dbReference type="ARBA" id="ARBA00022525"/>
    </source>
</evidence>
<evidence type="ECO:0000313" key="15">
    <source>
        <dbReference type="Proteomes" id="UP000663844"/>
    </source>
</evidence>
<dbReference type="Gene3D" id="3.40.50.300">
    <property type="entry name" value="P-loop containing nucleotide triphosphate hydrolases"/>
    <property type="match status" value="1"/>
</dbReference>
<reference evidence="14" key="1">
    <citation type="submission" date="2021-02" db="EMBL/GenBank/DDBJ databases">
        <authorList>
            <person name="Nowell W R."/>
        </authorList>
    </citation>
    <scope>NUCLEOTIDE SEQUENCE</scope>
</reference>
<evidence type="ECO:0000256" key="5">
    <source>
        <dbReference type="ARBA" id="ARBA00022676"/>
    </source>
</evidence>
<keyword evidence="10" id="KW-0521">NADP</keyword>
<feature type="region of interest" description="Disordered" evidence="11">
    <location>
        <begin position="410"/>
        <end position="431"/>
    </location>
</feature>
<dbReference type="EC" id="2.4.2.31" evidence="10"/>
<dbReference type="InterPro" id="IPR050999">
    <property type="entry name" value="ADP-ribosyltransferase_ARG"/>
</dbReference>
<keyword evidence="7" id="KW-0548">Nucleotidyltransferase</keyword>
<dbReference type="GO" id="GO:0003950">
    <property type="term" value="F:NAD+ poly-ADP-ribosyltransferase activity"/>
    <property type="evidence" value="ECO:0007669"/>
    <property type="project" value="TreeGrafter"/>
</dbReference>
<evidence type="ECO:0000259" key="12">
    <source>
        <dbReference type="Pfam" id="PF01926"/>
    </source>
</evidence>
<dbReference type="GO" id="GO:0005525">
    <property type="term" value="F:GTP binding"/>
    <property type="evidence" value="ECO:0007669"/>
    <property type="project" value="InterPro"/>
</dbReference>
<proteinExistence type="inferred from homology"/>
<evidence type="ECO:0000256" key="7">
    <source>
        <dbReference type="ARBA" id="ARBA00022695"/>
    </source>
</evidence>
<dbReference type="Proteomes" id="UP000663844">
    <property type="component" value="Unassembled WGS sequence"/>
</dbReference>
<evidence type="ECO:0000256" key="9">
    <source>
        <dbReference type="ARBA" id="ARBA00047597"/>
    </source>
</evidence>
<dbReference type="SUPFAM" id="SSF52540">
    <property type="entry name" value="P-loop containing nucleoside triphosphate hydrolases"/>
    <property type="match status" value="1"/>
</dbReference>
<protein>
    <recommendedName>
        <fullName evidence="10">NAD(P)(+)--arginine ADP-ribosyltransferase</fullName>
        <ecNumber evidence="10">2.4.2.31</ecNumber>
    </recommendedName>
    <alternativeName>
        <fullName evidence="10">Mono(ADP-ribosyl)transferase</fullName>
    </alternativeName>
</protein>
<dbReference type="AlphaFoldDB" id="A0A818PTK7"/>
<comment type="caution">
    <text evidence="14">The sequence shown here is derived from an EMBL/GenBank/DDBJ whole genome shotgun (WGS) entry which is preliminary data.</text>
</comment>
<dbReference type="InterPro" id="IPR006073">
    <property type="entry name" value="GTP-bd"/>
</dbReference>
<evidence type="ECO:0000256" key="4">
    <source>
        <dbReference type="ARBA" id="ARBA00022656"/>
    </source>
</evidence>
<comment type="similarity">
    <text evidence="2 10">Belongs to the Arg-specific ADP-ribosyltransferase family.</text>
</comment>
<dbReference type="EMBL" id="CAJOAZ010000359">
    <property type="protein sequence ID" value="CAF3626952.1"/>
    <property type="molecule type" value="Genomic_DNA"/>
</dbReference>
<keyword evidence="5 10" id="KW-0328">Glycosyltransferase</keyword>
<evidence type="ECO:0000256" key="1">
    <source>
        <dbReference type="ARBA" id="ARBA00004613"/>
    </source>
</evidence>
<dbReference type="PROSITE" id="PS51996">
    <property type="entry name" value="TR_MART"/>
    <property type="match status" value="1"/>
</dbReference>
<feature type="compositionally biased region" description="Polar residues" evidence="11">
    <location>
        <begin position="410"/>
        <end position="419"/>
    </location>
</feature>
<keyword evidence="4" id="KW-0800">Toxin</keyword>
<comment type="catalytic activity">
    <reaction evidence="9 10">
        <text>L-arginyl-[protein] + NAD(+) = N(omega)-(ADP-D-ribosyl)-L-arginyl-[protein] + nicotinamide + H(+)</text>
        <dbReference type="Rhea" id="RHEA:19149"/>
        <dbReference type="Rhea" id="RHEA-COMP:10532"/>
        <dbReference type="Rhea" id="RHEA-COMP:15087"/>
        <dbReference type="ChEBI" id="CHEBI:15378"/>
        <dbReference type="ChEBI" id="CHEBI:17154"/>
        <dbReference type="ChEBI" id="CHEBI:29965"/>
        <dbReference type="ChEBI" id="CHEBI:57540"/>
        <dbReference type="ChEBI" id="CHEBI:142554"/>
        <dbReference type="EC" id="2.4.2.31"/>
    </reaction>
</comment>
<dbReference type="Gene3D" id="3.90.176.10">
    <property type="entry name" value="Toxin ADP-ribosyltransferase, Chain A, domain 1"/>
    <property type="match status" value="1"/>
</dbReference>